<dbReference type="InterPro" id="IPR036280">
    <property type="entry name" value="Multihaem_cyt_sf"/>
</dbReference>
<proteinExistence type="inferred from homology"/>
<comment type="similarity">
    <text evidence="3 13">Belongs to the NapB family.</text>
</comment>
<evidence type="ECO:0000256" key="5">
    <source>
        <dbReference type="ARBA" id="ARBA00022448"/>
    </source>
</evidence>
<evidence type="ECO:0000256" key="7">
    <source>
        <dbReference type="ARBA" id="ARBA00022723"/>
    </source>
</evidence>
<feature type="binding site" description="covalent" evidence="14">
    <location>
        <position position="78"/>
    </location>
    <ligand>
        <name>heme c</name>
        <dbReference type="ChEBI" id="CHEBI:61717"/>
        <label>1</label>
    </ligand>
</feature>
<accession>A0A450S746</accession>
<dbReference type="GO" id="GO:0009061">
    <property type="term" value="P:anaerobic respiration"/>
    <property type="evidence" value="ECO:0007669"/>
    <property type="project" value="InterPro"/>
</dbReference>
<evidence type="ECO:0000256" key="14">
    <source>
        <dbReference type="PIRSR" id="PIRSR006105-1"/>
    </source>
</evidence>
<dbReference type="SUPFAM" id="SSF48695">
    <property type="entry name" value="Multiheme cytochromes"/>
    <property type="match status" value="1"/>
</dbReference>
<feature type="binding site" description="axial binding residue" evidence="15">
    <location>
        <position position="99"/>
    </location>
    <ligand>
        <name>heme c</name>
        <dbReference type="ChEBI" id="CHEBI:61717"/>
        <label>2</label>
    </ligand>
    <ligandPart>
        <name>Fe</name>
        <dbReference type="ChEBI" id="CHEBI:18248"/>
    </ligandPart>
</feature>
<comment type="PTM">
    <text evidence="14">Binds 2 heme C groups per subunit.</text>
</comment>
<comment type="subunit">
    <text evidence="13">Component of the periplasmic nitrate reductase NapAB complex composed of NapA and NapB.</text>
</comment>
<dbReference type="FunFam" id="1.10.1130.10:FF:000001">
    <property type="entry name" value="Periplasmic nitrate reductase, electron transfer subunit"/>
    <property type="match status" value="1"/>
</dbReference>
<evidence type="ECO:0000313" key="17">
    <source>
        <dbReference type="EMBL" id="VFJ43635.1"/>
    </source>
</evidence>
<feature type="binding site" description="covalent" evidence="14">
    <location>
        <position position="121"/>
    </location>
    <ligand>
        <name>heme c</name>
        <dbReference type="ChEBI" id="CHEBI:61717"/>
        <label>2</label>
    </ligand>
</feature>
<keyword evidence="8 16" id="KW-0732">Signal</keyword>
<evidence type="ECO:0000256" key="4">
    <source>
        <dbReference type="ARBA" id="ARBA00013773"/>
    </source>
</evidence>
<dbReference type="PANTHER" id="PTHR38604:SF1">
    <property type="entry name" value="PERIPLASMIC NITRATE REDUCTASE, ELECTRON TRANSFER SUBUNIT"/>
    <property type="match status" value="1"/>
</dbReference>
<reference evidence="18" key="1">
    <citation type="submission" date="2019-02" db="EMBL/GenBank/DDBJ databases">
        <authorList>
            <person name="Gruber-Vodicka R. H."/>
            <person name="Seah K. B. B."/>
        </authorList>
    </citation>
    <scope>NUCLEOTIDE SEQUENCE</scope>
    <source>
        <strain evidence="17">BECK_DK161</strain>
        <strain evidence="18">BECK_DK47</strain>
    </source>
</reference>
<dbReference type="Gene3D" id="1.10.1130.10">
    <property type="entry name" value="Flavocytochrome C3, Chain A"/>
    <property type="match status" value="1"/>
</dbReference>
<feature type="binding site" description="axial binding residue" evidence="15">
    <location>
        <position position="122"/>
    </location>
    <ligand>
        <name>heme c</name>
        <dbReference type="ChEBI" id="CHEBI:61717"/>
        <label>2</label>
    </ligand>
    <ligandPart>
        <name>Fe</name>
        <dbReference type="ChEBI" id="CHEBI:18248"/>
    </ligandPart>
</feature>
<dbReference type="GO" id="GO:0046872">
    <property type="term" value="F:metal ion binding"/>
    <property type="evidence" value="ECO:0007669"/>
    <property type="project" value="UniProtKB-KW"/>
</dbReference>
<keyword evidence="10 13" id="KW-0249">Electron transport</keyword>
<keyword evidence="7 15" id="KW-0479">Metal-binding</keyword>
<comment type="subcellular location">
    <subcellularLocation>
        <location evidence="2 13">Periplasm</location>
    </subcellularLocation>
</comment>
<keyword evidence="6 14" id="KW-0349">Heme</keyword>
<feature type="binding site" description="covalent" evidence="14">
    <location>
        <position position="81"/>
    </location>
    <ligand>
        <name>heme c</name>
        <dbReference type="ChEBI" id="CHEBI:61717"/>
        <label>1</label>
    </ligand>
</feature>
<dbReference type="InterPro" id="IPR005591">
    <property type="entry name" value="NapB"/>
</dbReference>
<organism evidence="18">
    <name type="scientific">Candidatus Kentrum sp. DK</name>
    <dbReference type="NCBI Taxonomy" id="2126562"/>
    <lineage>
        <taxon>Bacteria</taxon>
        <taxon>Pseudomonadati</taxon>
        <taxon>Pseudomonadota</taxon>
        <taxon>Gammaproteobacteria</taxon>
        <taxon>Candidatus Kentrum</taxon>
    </lineage>
</organism>
<gene>
    <name evidence="18" type="ORF">BECKDK2373B_GA0170837_101821</name>
    <name evidence="17" type="ORF">BECKDK2373C_GA0170839_100616</name>
</gene>
<dbReference type="Pfam" id="PF03892">
    <property type="entry name" value="NapB"/>
    <property type="match status" value="1"/>
</dbReference>
<keyword evidence="5 13" id="KW-0813">Transport</keyword>
<comment type="function">
    <text evidence="1">Electron transfer subunit of the periplasmic nitrate reductase complex NapAB. Receives electrons from the membrane-anchored tetraheme c-type NapC protein and transfers these to NapA subunit, thus allowing electron flow between membrane and periplasm. Essential for periplasmic nitrate reduction with nitrate as the terminal electron acceptor.</text>
</comment>
<feature type="binding site" description="axial binding residue" evidence="15">
    <location>
        <position position="64"/>
    </location>
    <ligand>
        <name>heme c</name>
        <dbReference type="ChEBI" id="CHEBI:61717"/>
        <label>1</label>
    </ligand>
    <ligandPart>
        <name>Fe</name>
        <dbReference type="ChEBI" id="CHEBI:18248"/>
    </ligandPart>
</feature>
<evidence type="ECO:0000313" key="18">
    <source>
        <dbReference type="EMBL" id="VFJ47705.1"/>
    </source>
</evidence>
<name>A0A450S746_9GAMM</name>
<evidence type="ECO:0000256" key="2">
    <source>
        <dbReference type="ARBA" id="ARBA00004418"/>
    </source>
</evidence>
<dbReference type="PANTHER" id="PTHR38604">
    <property type="entry name" value="PERIPLASMIC NITRATE REDUCTASE, ELECTRON TRANSFER SUBUNIT"/>
    <property type="match status" value="1"/>
</dbReference>
<feature type="binding site" description="covalent" evidence="14">
    <location>
        <position position="118"/>
    </location>
    <ligand>
        <name>heme c</name>
        <dbReference type="ChEBI" id="CHEBI:61717"/>
        <label>2</label>
    </ligand>
</feature>
<evidence type="ECO:0000256" key="13">
    <source>
        <dbReference type="PIRNR" id="PIRNR006105"/>
    </source>
</evidence>
<evidence type="ECO:0000256" key="16">
    <source>
        <dbReference type="SAM" id="SignalP"/>
    </source>
</evidence>
<dbReference type="GO" id="GO:0042597">
    <property type="term" value="C:periplasmic space"/>
    <property type="evidence" value="ECO:0007669"/>
    <property type="project" value="UniProtKB-SubCell"/>
</dbReference>
<evidence type="ECO:0000256" key="6">
    <source>
        <dbReference type="ARBA" id="ARBA00022617"/>
    </source>
</evidence>
<dbReference type="EMBL" id="CAADEX010000018">
    <property type="protein sequence ID" value="VFJ47705.1"/>
    <property type="molecule type" value="Genomic_DNA"/>
</dbReference>
<dbReference type="PIRSF" id="PIRSF006105">
    <property type="entry name" value="NapB"/>
    <property type="match status" value="1"/>
</dbReference>
<feature type="chain" id="PRO_5033822866" description="Periplasmic nitrate reductase, electron transfer subunit" evidence="16">
    <location>
        <begin position="23"/>
        <end position="145"/>
    </location>
</feature>
<keyword evidence="11 15" id="KW-0408">Iron</keyword>
<evidence type="ECO:0000256" key="8">
    <source>
        <dbReference type="ARBA" id="ARBA00022729"/>
    </source>
</evidence>
<evidence type="ECO:0000256" key="15">
    <source>
        <dbReference type="PIRSR" id="PIRSR006105-2"/>
    </source>
</evidence>
<sequence length="145" mass="16684">MKKIFQTIIISASLLLATFAQAEPQSLRVIAIPDESAPSGEWHYIDDDQLVTRQFIRQPPLIPHAIEGYRISLRANKCLSCHAWDRYRKKKATKISLTHFRDREGKELSHVAATRYFCLQCHVPQVDRSALVENRFQPVKALISE</sequence>
<feature type="signal peptide" evidence="16">
    <location>
        <begin position="1"/>
        <end position="22"/>
    </location>
</feature>
<evidence type="ECO:0000256" key="12">
    <source>
        <dbReference type="ARBA" id="ARBA00031832"/>
    </source>
</evidence>
<evidence type="ECO:0000256" key="1">
    <source>
        <dbReference type="ARBA" id="ARBA00002599"/>
    </source>
</evidence>
<evidence type="ECO:0000256" key="3">
    <source>
        <dbReference type="ARBA" id="ARBA00007368"/>
    </source>
</evidence>
<keyword evidence="9 13" id="KW-0574">Periplasm</keyword>
<evidence type="ECO:0000256" key="10">
    <source>
        <dbReference type="ARBA" id="ARBA00022982"/>
    </source>
</evidence>
<dbReference type="EMBL" id="CAADEY010000006">
    <property type="protein sequence ID" value="VFJ43635.1"/>
    <property type="molecule type" value="Genomic_DNA"/>
</dbReference>
<protein>
    <recommendedName>
        <fullName evidence="4 13">Periplasmic nitrate reductase, electron transfer subunit</fullName>
    </recommendedName>
    <alternativeName>
        <fullName evidence="12 13">Diheme cytochrome c NapB</fullName>
    </alternativeName>
</protein>
<evidence type="ECO:0000256" key="11">
    <source>
        <dbReference type="ARBA" id="ARBA00023004"/>
    </source>
</evidence>
<feature type="binding site" description="axial binding residue" evidence="15">
    <location>
        <position position="82"/>
    </location>
    <ligand>
        <name>heme c</name>
        <dbReference type="ChEBI" id="CHEBI:61717"/>
        <label>1</label>
    </ligand>
    <ligandPart>
        <name>Fe</name>
        <dbReference type="ChEBI" id="CHEBI:18248"/>
    </ligandPart>
</feature>
<evidence type="ECO:0000256" key="9">
    <source>
        <dbReference type="ARBA" id="ARBA00022764"/>
    </source>
</evidence>
<dbReference type="AlphaFoldDB" id="A0A450S746"/>